<comment type="caution">
    <text evidence="1">The sequence shown here is derived from an EMBL/GenBank/DDBJ whole genome shotgun (WGS) entry which is preliminary data.</text>
</comment>
<dbReference type="Proteomes" id="UP000176648">
    <property type="component" value="Unassembled WGS sequence"/>
</dbReference>
<protein>
    <submittedName>
        <fullName evidence="1">Uncharacterized protein</fullName>
    </submittedName>
</protein>
<sequence>MPTDQQKTGLLNEAGLPFQEFCYFTVKQNENYLAVQEVPFTHPPSQGAQLGKTGAIDILAAKFRFGDPAYFGARGSLIYLFIECKRASPNIKNWIFLKLDNEDKRLPTFFVKKSRAGQWGSLEAIRGIFPNLGYGHPEHFEATGVAIEVNSALNAWNRNQDDKIYKAALQANYGLNAIGSQLSNTVENLDIPGNVTKILYLPVVVTTANLYLANFDPSQVSKDDGAIDLSSVSYEEKPWLTYDFPLPDYLKYSSIFHNHINKNVERATTFIVNSKHWSNFLQHMDFSEWN</sequence>
<organism evidence="1 2">
    <name type="scientific">Candidatus Liptonbacteria bacterium GWB1_49_6</name>
    <dbReference type="NCBI Taxonomy" id="1798644"/>
    <lineage>
        <taxon>Bacteria</taxon>
        <taxon>Candidatus Liptoniibacteriota</taxon>
    </lineage>
</organism>
<evidence type="ECO:0000313" key="1">
    <source>
        <dbReference type="EMBL" id="OGY96484.1"/>
    </source>
</evidence>
<reference evidence="1 2" key="1">
    <citation type="journal article" date="2016" name="Nat. Commun.">
        <title>Thousands of microbial genomes shed light on interconnected biogeochemical processes in an aquifer system.</title>
        <authorList>
            <person name="Anantharaman K."/>
            <person name="Brown C.T."/>
            <person name="Hug L.A."/>
            <person name="Sharon I."/>
            <person name="Castelle C.J."/>
            <person name="Probst A.J."/>
            <person name="Thomas B.C."/>
            <person name="Singh A."/>
            <person name="Wilkins M.J."/>
            <person name="Karaoz U."/>
            <person name="Brodie E.L."/>
            <person name="Williams K.H."/>
            <person name="Hubbard S.S."/>
            <person name="Banfield J.F."/>
        </authorList>
    </citation>
    <scope>NUCLEOTIDE SEQUENCE [LARGE SCALE GENOMIC DNA]</scope>
</reference>
<name>A0A1G2C4Z9_9BACT</name>
<accession>A0A1G2C4Z9</accession>
<dbReference type="EMBL" id="MHKU01000030">
    <property type="protein sequence ID" value="OGY96484.1"/>
    <property type="molecule type" value="Genomic_DNA"/>
</dbReference>
<dbReference type="AlphaFoldDB" id="A0A1G2C4Z9"/>
<gene>
    <name evidence="1" type="ORF">A2122_02190</name>
</gene>
<evidence type="ECO:0000313" key="2">
    <source>
        <dbReference type="Proteomes" id="UP000176648"/>
    </source>
</evidence>
<proteinExistence type="predicted"/>